<reference evidence="1 2" key="1">
    <citation type="submission" date="2019-05" db="EMBL/GenBank/DDBJ databases">
        <title>Another draft genome of Portunus trituberculatus and its Hox gene families provides insights of decapod evolution.</title>
        <authorList>
            <person name="Jeong J.-H."/>
            <person name="Song I."/>
            <person name="Kim S."/>
            <person name="Choi T."/>
            <person name="Kim D."/>
            <person name="Ryu S."/>
            <person name="Kim W."/>
        </authorList>
    </citation>
    <scope>NUCLEOTIDE SEQUENCE [LARGE SCALE GENOMIC DNA]</scope>
    <source>
        <tissue evidence="1">Muscle</tissue>
    </source>
</reference>
<evidence type="ECO:0000313" key="2">
    <source>
        <dbReference type="Proteomes" id="UP000324222"/>
    </source>
</evidence>
<dbReference type="Proteomes" id="UP000324222">
    <property type="component" value="Unassembled WGS sequence"/>
</dbReference>
<gene>
    <name evidence="1" type="ORF">E2C01_078092</name>
</gene>
<organism evidence="1 2">
    <name type="scientific">Portunus trituberculatus</name>
    <name type="common">Swimming crab</name>
    <name type="synonym">Neptunus trituberculatus</name>
    <dbReference type="NCBI Taxonomy" id="210409"/>
    <lineage>
        <taxon>Eukaryota</taxon>
        <taxon>Metazoa</taxon>
        <taxon>Ecdysozoa</taxon>
        <taxon>Arthropoda</taxon>
        <taxon>Crustacea</taxon>
        <taxon>Multicrustacea</taxon>
        <taxon>Malacostraca</taxon>
        <taxon>Eumalacostraca</taxon>
        <taxon>Eucarida</taxon>
        <taxon>Decapoda</taxon>
        <taxon>Pleocyemata</taxon>
        <taxon>Brachyura</taxon>
        <taxon>Eubrachyura</taxon>
        <taxon>Portunoidea</taxon>
        <taxon>Portunidae</taxon>
        <taxon>Portuninae</taxon>
        <taxon>Portunus</taxon>
    </lineage>
</organism>
<sequence>MFVQSPRPAGLRKKIPMATSFTNHPPPLSPLPLAALFLRPPHSPNSPPCRPLPPLTLVSSYCRRGLLARRTDHAMSLFIPYATTHHLPPTTTDAAVAHETLPRLSQLSCSLSAFPRQVIIRAGLADC</sequence>
<comment type="caution">
    <text evidence="1">The sequence shown here is derived from an EMBL/GenBank/DDBJ whole genome shotgun (WGS) entry which is preliminary data.</text>
</comment>
<accession>A0A5B7ILR1</accession>
<name>A0A5B7ILR1_PORTR</name>
<dbReference type="EMBL" id="VSRR010062345">
    <property type="protein sequence ID" value="MPC83383.1"/>
    <property type="molecule type" value="Genomic_DNA"/>
</dbReference>
<evidence type="ECO:0000313" key="1">
    <source>
        <dbReference type="EMBL" id="MPC83383.1"/>
    </source>
</evidence>
<dbReference type="AlphaFoldDB" id="A0A5B7ILR1"/>
<proteinExistence type="predicted"/>
<protein>
    <submittedName>
        <fullName evidence="1">Uncharacterized protein</fullName>
    </submittedName>
</protein>
<keyword evidence="2" id="KW-1185">Reference proteome</keyword>